<gene>
    <name evidence="1" type="ORF">J2W55_002335</name>
</gene>
<dbReference type="Proteomes" id="UP001247620">
    <property type="component" value="Unassembled WGS sequence"/>
</dbReference>
<dbReference type="EMBL" id="JAVDUU010000002">
    <property type="protein sequence ID" value="MDR6942493.1"/>
    <property type="molecule type" value="Genomic_DNA"/>
</dbReference>
<reference evidence="1 2" key="1">
    <citation type="submission" date="2023-07" db="EMBL/GenBank/DDBJ databases">
        <title>Sorghum-associated microbial communities from plants grown in Nebraska, USA.</title>
        <authorList>
            <person name="Schachtman D."/>
        </authorList>
    </citation>
    <scope>NUCLEOTIDE SEQUENCE [LARGE SCALE GENOMIC DNA]</scope>
    <source>
        <strain evidence="1 2">3262</strain>
    </source>
</reference>
<proteinExistence type="predicted"/>
<evidence type="ECO:0000313" key="2">
    <source>
        <dbReference type="Proteomes" id="UP001247620"/>
    </source>
</evidence>
<keyword evidence="2" id="KW-1185">Reference proteome</keyword>
<sequence length="221" mass="26668">MYPYNPKRKKIRGWKRRIRQVERWGELIKQPHLNHFVSDRGRHTYERCYLSPFYRSDKHQPPLWFFKIITGQFINAFQSWEVVFKELSQPHDLQLWLYDPAYISSEIICHKMQHSGDVKRFSWESDFTKPFPFEKLGSPEYYLTQFDWILADDAHIHFEDDLEYADFTESDLLGDGYIKKIQDDDNAYFTKRTGDIWIGRRKGILSNSVNEVKQGYYPPPR</sequence>
<accession>A0ABU1TAV3</accession>
<evidence type="ECO:0000313" key="1">
    <source>
        <dbReference type="EMBL" id="MDR6942493.1"/>
    </source>
</evidence>
<protein>
    <submittedName>
        <fullName evidence="1">Uncharacterized protein</fullName>
    </submittedName>
</protein>
<dbReference type="RefSeq" id="WP_310095762.1">
    <property type="nucleotide sequence ID" value="NZ_JAVDUU010000002.1"/>
</dbReference>
<name>A0ABU1TAV3_9SPHI</name>
<comment type="caution">
    <text evidence="1">The sequence shown here is derived from an EMBL/GenBank/DDBJ whole genome shotgun (WGS) entry which is preliminary data.</text>
</comment>
<organism evidence="1 2">
    <name type="scientific">Mucilaginibacter pocheonensis</name>
    <dbReference type="NCBI Taxonomy" id="398050"/>
    <lineage>
        <taxon>Bacteria</taxon>
        <taxon>Pseudomonadati</taxon>
        <taxon>Bacteroidota</taxon>
        <taxon>Sphingobacteriia</taxon>
        <taxon>Sphingobacteriales</taxon>
        <taxon>Sphingobacteriaceae</taxon>
        <taxon>Mucilaginibacter</taxon>
    </lineage>
</organism>